<reference evidence="1" key="1">
    <citation type="journal article" date="2022" name="bioRxiv">
        <title>Sequencing and chromosome-scale assembly of the giantPleurodeles waltlgenome.</title>
        <authorList>
            <person name="Brown T."/>
            <person name="Elewa A."/>
            <person name="Iarovenko S."/>
            <person name="Subramanian E."/>
            <person name="Araus A.J."/>
            <person name="Petzold A."/>
            <person name="Susuki M."/>
            <person name="Suzuki K.-i.T."/>
            <person name="Hayashi T."/>
            <person name="Toyoda A."/>
            <person name="Oliveira C."/>
            <person name="Osipova E."/>
            <person name="Leigh N.D."/>
            <person name="Simon A."/>
            <person name="Yun M.H."/>
        </authorList>
    </citation>
    <scope>NUCLEOTIDE SEQUENCE</scope>
    <source>
        <strain evidence="1">20211129_DDA</strain>
        <tissue evidence="1">Liver</tissue>
    </source>
</reference>
<name>A0AAV7W793_PLEWA</name>
<comment type="caution">
    <text evidence="1">The sequence shown here is derived from an EMBL/GenBank/DDBJ whole genome shotgun (WGS) entry which is preliminary data.</text>
</comment>
<gene>
    <name evidence="1" type="ORF">NDU88_003813</name>
</gene>
<sequence>MVICFLHYCDRDMVIKETRSLAEVWVDCAKVMFFPEYTLVVQRQRNSFLSANQRLQELGLAYYLLFPAKLCVVAAGTMHFFATPEEAWHWIENPDGRTAHLMRPKQLESSSVWENRGGR</sequence>
<proteinExistence type="predicted"/>
<dbReference type="Gene3D" id="3.30.250.20">
    <property type="entry name" value="L1 transposable element, C-terminal domain"/>
    <property type="match status" value="1"/>
</dbReference>
<evidence type="ECO:0000313" key="1">
    <source>
        <dbReference type="EMBL" id="KAJ1208427.1"/>
    </source>
</evidence>
<keyword evidence="2" id="KW-1185">Reference proteome</keyword>
<dbReference type="Proteomes" id="UP001066276">
    <property type="component" value="Chromosome 1_2"/>
</dbReference>
<dbReference type="InterPro" id="IPR042566">
    <property type="entry name" value="L1_C"/>
</dbReference>
<organism evidence="1 2">
    <name type="scientific">Pleurodeles waltl</name>
    <name type="common">Iberian ribbed newt</name>
    <dbReference type="NCBI Taxonomy" id="8319"/>
    <lineage>
        <taxon>Eukaryota</taxon>
        <taxon>Metazoa</taxon>
        <taxon>Chordata</taxon>
        <taxon>Craniata</taxon>
        <taxon>Vertebrata</taxon>
        <taxon>Euteleostomi</taxon>
        <taxon>Amphibia</taxon>
        <taxon>Batrachia</taxon>
        <taxon>Caudata</taxon>
        <taxon>Salamandroidea</taxon>
        <taxon>Salamandridae</taxon>
        <taxon>Pleurodelinae</taxon>
        <taxon>Pleurodeles</taxon>
    </lineage>
</organism>
<evidence type="ECO:0000313" key="2">
    <source>
        <dbReference type="Proteomes" id="UP001066276"/>
    </source>
</evidence>
<dbReference type="AlphaFoldDB" id="A0AAV7W793"/>
<accession>A0AAV7W793</accession>
<dbReference type="EMBL" id="JANPWB010000002">
    <property type="protein sequence ID" value="KAJ1208427.1"/>
    <property type="molecule type" value="Genomic_DNA"/>
</dbReference>
<protein>
    <submittedName>
        <fullName evidence="1">Uncharacterized protein</fullName>
    </submittedName>
</protein>